<proteinExistence type="predicted"/>
<comment type="caution">
    <text evidence="1">The sequence shown here is derived from an EMBL/GenBank/DDBJ whole genome shotgun (WGS) entry which is preliminary data.</text>
</comment>
<evidence type="ECO:0000313" key="1">
    <source>
        <dbReference type="EMBL" id="GAV85833.1"/>
    </source>
</evidence>
<dbReference type="AlphaFoldDB" id="A0A1Q3D0L3"/>
<dbReference type="InParanoid" id="A0A1Q3D0L3"/>
<keyword evidence="2" id="KW-1185">Reference proteome</keyword>
<gene>
    <name evidence="1" type="ORF">CFOL_v3_29267</name>
</gene>
<dbReference type="OrthoDB" id="910577at2759"/>
<protein>
    <submittedName>
        <fullName evidence="1">Uncharacterized protein</fullName>
    </submittedName>
</protein>
<evidence type="ECO:0000313" key="2">
    <source>
        <dbReference type="Proteomes" id="UP000187406"/>
    </source>
</evidence>
<organism evidence="1 2">
    <name type="scientific">Cephalotus follicularis</name>
    <name type="common">Albany pitcher plant</name>
    <dbReference type="NCBI Taxonomy" id="3775"/>
    <lineage>
        <taxon>Eukaryota</taxon>
        <taxon>Viridiplantae</taxon>
        <taxon>Streptophyta</taxon>
        <taxon>Embryophyta</taxon>
        <taxon>Tracheophyta</taxon>
        <taxon>Spermatophyta</taxon>
        <taxon>Magnoliopsida</taxon>
        <taxon>eudicotyledons</taxon>
        <taxon>Gunneridae</taxon>
        <taxon>Pentapetalae</taxon>
        <taxon>rosids</taxon>
        <taxon>fabids</taxon>
        <taxon>Oxalidales</taxon>
        <taxon>Cephalotaceae</taxon>
        <taxon>Cephalotus</taxon>
    </lineage>
</organism>
<reference evidence="2" key="1">
    <citation type="submission" date="2016-04" db="EMBL/GenBank/DDBJ databases">
        <title>Cephalotus genome sequencing.</title>
        <authorList>
            <person name="Fukushima K."/>
            <person name="Hasebe M."/>
            <person name="Fang X."/>
        </authorList>
    </citation>
    <scope>NUCLEOTIDE SEQUENCE [LARGE SCALE GENOMIC DNA]</scope>
    <source>
        <strain evidence="2">cv. St1</strain>
    </source>
</reference>
<accession>A0A1Q3D0L3</accession>
<sequence>MRNITRLSISGEYYEEFVPCLKELKVSLPKTCIHLFEAYSWIADIKRSNRIKHEDWIKFWFKHKKCQPNPHVSKKFRATMNLPKFQAGKLIEQKSISRPFTSKSR</sequence>
<dbReference type="Proteomes" id="UP000187406">
    <property type="component" value="Unassembled WGS sequence"/>
</dbReference>
<name>A0A1Q3D0L3_CEPFO</name>
<dbReference type="EMBL" id="BDDD01003700">
    <property type="protein sequence ID" value="GAV85833.1"/>
    <property type="molecule type" value="Genomic_DNA"/>
</dbReference>